<dbReference type="EMBL" id="BTGU01000029">
    <property type="protein sequence ID" value="GMN48774.1"/>
    <property type="molecule type" value="Genomic_DNA"/>
</dbReference>
<dbReference type="PANTHER" id="PTHR32285:SF313">
    <property type="entry name" value="PMR5_CAS1P GDSL_SGNH-LIKE ACYL-ESTERASE FAMILY PROTEIN"/>
    <property type="match status" value="1"/>
</dbReference>
<dbReference type="InterPro" id="IPR026057">
    <property type="entry name" value="TBL_C"/>
</dbReference>
<accession>A0AA88DJ47</accession>
<dbReference type="AlphaFoldDB" id="A0AA88DJ47"/>
<evidence type="ECO:0000259" key="4">
    <source>
        <dbReference type="Pfam" id="PF13839"/>
    </source>
</evidence>
<keyword evidence="3" id="KW-0812">Transmembrane</keyword>
<dbReference type="InterPro" id="IPR029962">
    <property type="entry name" value="TBL"/>
</dbReference>
<dbReference type="GO" id="GO:0016413">
    <property type="term" value="F:O-acetyltransferase activity"/>
    <property type="evidence" value="ECO:0007669"/>
    <property type="project" value="InterPro"/>
</dbReference>
<evidence type="ECO:0000256" key="3">
    <source>
        <dbReference type="SAM" id="Phobius"/>
    </source>
</evidence>
<reference evidence="5" key="1">
    <citation type="submission" date="2023-07" db="EMBL/GenBank/DDBJ databases">
        <title>draft genome sequence of fig (Ficus carica).</title>
        <authorList>
            <person name="Takahashi T."/>
            <person name="Nishimura K."/>
        </authorList>
    </citation>
    <scope>NUCLEOTIDE SEQUENCE</scope>
</reference>
<keyword evidence="3" id="KW-0472">Membrane</keyword>
<feature type="region of interest" description="Disordered" evidence="2">
    <location>
        <begin position="78"/>
        <end position="107"/>
    </location>
</feature>
<sequence length="437" mass="48675">MAKSSNGGSNESEEAITQLELLKKLKRLNSLEPSLGVLGFFFVCVLFITAFFYLDFETVSTKLRSSGARLGLQTHDSFPPLSSSSSSFSSSTKTTTCDNERPEFLDEGGDGCNIFEGGAPRMAGPMVSSPNGVGSPKIVTCPAKMLEKLRNKRLVFAGDSLGRNQWESLLCMLSSAVSNKSSIYEVNGSPITKHSGSLIFKFEDFNCTVEYYRSPFLVVQGHPPAGAPADVRFTMRVDQMDWSSVHWRDADVLVLNTGHWWIYERTIREGCYFQEGGKVKKDMSVETGYRKSIESVVDWIGNQVDMNKTTVFFRTYSPVHFRGGDWNTGGGCHMETLPDLDPLSISSEPHFDTVLKVLAELSNESQVMKLNMLNITDMTSRRKDGHPSIYYLGPKNGPASLRHQDCSHWCLPGVPDTWNELLYAFFLKKESIHEGNA</sequence>
<dbReference type="GO" id="GO:0005794">
    <property type="term" value="C:Golgi apparatus"/>
    <property type="evidence" value="ECO:0007669"/>
    <property type="project" value="TreeGrafter"/>
</dbReference>
<feature type="transmembrane region" description="Helical" evidence="3">
    <location>
        <begin position="35"/>
        <end position="54"/>
    </location>
</feature>
<dbReference type="PANTHER" id="PTHR32285">
    <property type="entry name" value="PROTEIN TRICHOME BIREFRINGENCE-LIKE 9-RELATED"/>
    <property type="match status" value="1"/>
</dbReference>
<evidence type="ECO:0000256" key="2">
    <source>
        <dbReference type="SAM" id="MobiDB-lite"/>
    </source>
</evidence>
<evidence type="ECO:0000313" key="6">
    <source>
        <dbReference type="Proteomes" id="UP001187192"/>
    </source>
</evidence>
<keyword evidence="6" id="KW-1185">Reference proteome</keyword>
<dbReference type="Proteomes" id="UP001187192">
    <property type="component" value="Unassembled WGS sequence"/>
</dbReference>
<evidence type="ECO:0000256" key="1">
    <source>
        <dbReference type="ARBA" id="ARBA00007727"/>
    </source>
</evidence>
<gene>
    <name evidence="5" type="ORF">TIFTF001_017936</name>
</gene>
<organism evidence="5 6">
    <name type="scientific">Ficus carica</name>
    <name type="common">Common fig</name>
    <dbReference type="NCBI Taxonomy" id="3494"/>
    <lineage>
        <taxon>Eukaryota</taxon>
        <taxon>Viridiplantae</taxon>
        <taxon>Streptophyta</taxon>
        <taxon>Embryophyta</taxon>
        <taxon>Tracheophyta</taxon>
        <taxon>Spermatophyta</taxon>
        <taxon>Magnoliopsida</taxon>
        <taxon>eudicotyledons</taxon>
        <taxon>Gunneridae</taxon>
        <taxon>Pentapetalae</taxon>
        <taxon>rosids</taxon>
        <taxon>fabids</taxon>
        <taxon>Rosales</taxon>
        <taxon>Moraceae</taxon>
        <taxon>Ficeae</taxon>
        <taxon>Ficus</taxon>
    </lineage>
</organism>
<feature type="compositionally biased region" description="Low complexity" evidence="2">
    <location>
        <begin position="78"/>
        <end position="91"/>
    </location>
</feature>
<protein>
    <recommendedName>
        <fullName evidence="4">Trichome birefringence-like C-terminal domain-containing protein</fullName>
    </recommendedName>
</protein>
<comment type="similarity">
    <text evidence="1">Belongs to the PC-esterase family. TBL subfamily.</text>
</comment>
<comment type="caution">
    <text evidence="5">The sequence shown here is derived from an EMBL/GenBank/DDBJ whole genome shotgun (WGS) entry which is preliminary data.</text>
</comment>
<dbReference type="Pfam" id="PF13839">
    <property type="entry name" value="PC-Esterase"/>
    <property type="match status" value="1"/>
</dbReference>
<keyword evidence="3" id="KW-1133">Transmembrane helix</keyword>
<name>A0AA88DJ47_FICCA</name>
<evidence type="ECO:0000313" key="5">
    <source>
        <dbReference type="EMBL" id="GMN48774.1"/>
    </source>
</evidence>
<feature type="domain" description="Trichome birefringence-like C-terminal" evidence="4">
    <location>
        <begin position="142"/>
        <end position="424"/>
    </location>
</feature>
<proteinExistence type="inferred from homology"/>